<gene>
    <name evidence="2" type="ORF">NCTC6754_02594</name>
</gene>
<dbReference type="InterPro" id="IPR007236">
    <property type="entry name" value="SlyX"/>
</dbReference>
<evidence type="ECO:0000313" key="2">
    <source>
        <dbReference type="EMBL" id="VEB53120.1"/>
    </source>
</evidence>
<name>A0A447TTV9_SALET</name>
<dbReference type="EMBL" id="LR134190">
    <property type="protein sequence ID" value="VEB53120.1"/>
    <property type="molecule type" value="Genomic_DNA"/>
</dbReference>
<organism evidence="2 3">
    <name type="scientific">Salmonella enterica I</name>
    <dbReference type="NCBI Taxonomy" id="59201"/>
    <lineage>
        <taxon>Bacteria</taxon>
        <taxon>Pseudomonadati</taxon>
        <taxon>Pseudomonadota</taxon>
        <taxon>Gammaproteobacteria</taxon>
        <taxon>Enterobacterales</taxon>
        <taxon>Enterobacteriaceae</taxon>
        <taxon>Salmonella</taxon>
    </lineage>
</organism>
<dbReference type="Proteomes" id="UP000269208">
    <property type="component" value="Chromosome"/>
</dbReference>
<dbReference type="Gene3D" id="1.20.5.300">
    <property type="match status" value="1"/>
</dbReference>
<sequence>MQDITMEARLAELESRLAFQEITIEELNLTVTAHEMEMAKLRDHLRLLTEKLKSQSAVKYRLSGRRNAAAALLRRKKAGLTRFFLCPMIYRTNDNTLRISSHSKAASLKIPREHR</sequence>
<dbReference type="NCBIfam" id="NF002750">
    <property type="entry name" value="PRK02793.1"/>
    <property type="match status" value="1"/>
</dbReference>
<evidence type="ECO:0000256" key="1">
    <source>
        <dbReference type="SAM" id="Coils"/>
    </source>
</evidence>
<dbReference type="PANTHER" id="PTHR36508:SF1">
    <property type="entry name" value="PROTEIN SLYX"/>
    <property type="match status" value="1"/>
</dbReference>
<accession>A0A447TTV9</accession>
<dbReference type="AlphaFoldDB" id="A0A447TTV9"/>
<reference evidence="2 3" key="1">
    <citation type="submission" date="2018-12" db="EMBL/GenBank/DDBJ databases">
        <authorList>
            <consortium name="Pathogen Informatics"/>
        </authorList>
    </citation>
    <scope>NUCLEOTIDE SEQUENCE [LARGE SCALE GENOMIC DNA]</scope>
    <source>
        <strain evidence="2 3">NCTC6754</strain>
    </source>
</reference>
<dbReference type="Pfam" id="PF04102">
    <property type="entry name" value="SlyX"/>
    <property type="match status" value="1"/>
</dbReference>
<feature type="coiled-coil region" evidence="1">
    <location>
        <begin position="10"/>
        <end position="51"/>
    </location>
</feature>
<protein>
    <submittedName>
        <fullName evidence="2">Protein SlyX</fullName>
    </submittedName>
</protein>
<proteinExistence type="predicted"/>
<keyword evidence="1" id="KW-0175">Coiled coil</keyword>
<dbReference type="PANTHER" id="PTHR36508">
    <property type="entry name" value="PROTEIN SLYX"/>
    <property type="match status" value="1"/>
</dbReference>
<evidence type="ECO:0000313" key="3">
    <source>
        <dbReference type="Proteomes" id="UP000269208"/>
    </source>
</evidence>